<protein>
    <submittedName>
        <fullName evidence="2">Uncharacterized protein</fullName>
    </submittedName>
</protein>
<evidence type="ECO:0000313" key="3">
    <source>
        <dbReference type="Proteomes" id="UP001060771"/>
    </source>
</evidence>
<accession>A0ABN6SQW0</accession>
<evidence type="ECO:0000256" key="1">
    <source>
        <dbReference type="SAM" id="Phobius"/>
    </source>
</evidence>
<keyword evidence="1" id="KW-0812">Transmembrane</keyword>
<feature type="transmembrane region" description="Helical" evidence="1">
    <location>
        <begin position="12"/>
        <end position="33"/>
    </location>
</feature>
<gene>
    <name evidence="2" type="ORF">Vsou_13190</name>
</gene>
<name>A0ABN6SQW0_9CREN</name>
<proteinExistence type="predicted"/>
<keyword evidence="1" id="KW-1133">Transmembrane helix</keyword>
<keyword evidence="1" id="KW-0472">Membrane</keyword>
<sequence>MTSMASEFIPWVVISITLIVVLGILFIGLARGISGSLVGVLSMTRTETTMVAILHTQGNEYYVEVVWTFAPTPIKGIVLASGEALKPPSPYACGAGTVPAPYRYCIYIIHAPSPPVGVLT</sequence>
<organism evidence="2 3">
    <name type="scientific">Vulcanisaeta souniana JCM 11219</name>
    <dbReference type="NCBI Taxonomy" id="1293586"/>
    <lineage>
        <taxon>Archaea</taxon>
        <taxon>Thermoproteota</taxon>
        <taxon>Thermoprotei</taxon>
        <taxon>Thermoproteales</taxon>
        <taxon>Thermoproteaceae</taxon>
        <taxon>Vulcanisaeta</taxon>
    </lineage>
</organism>
<reference evidence="3" key="1">
    <citation type="submission" date="2022-09" db="EMBL/GenBank/DDBJ databases">
        <title>Complete genome sequence of Vulcanisaeta souniana.</title>
        <authorList>
            <person name="Kato S."/>
            <person name="Itoh T."/>
            <person name="Ohkuma M."/>
        </authorList>
    </citation>
    <scope>NUCLEOTIDE SEQUENCE [LARGE SCALE GENOMIC DNA]</scope>
    <source>
        <strain evidence="3">JCM 11219</strain>
    </source>
</reference>
<dbReference type="Proteomes" id="UP001060771">
    <property type="component" value="Chromosome"/>
</dbReference>
<keyword evidence="3" id="KW-1185">Reference proteome</keyword>
<dbReference type="EMBL" id="AP026830">
    <property type="protein sequence ID" value="BDR92226.1"/>
    <property type="molecule type" value="Genomic_DNA"/>
</dbReference>
<evidence type="ECO:0000313" key="2">
    <source>
        <dbReference type="EMBL" id="BDR92226.1"/>
    </source>
</evidence>